<evidence type="ECO:0000256" key="6">
    <source>
        <dbReference type="ARBA" id="ARBA00022692"/>
    </source>
</evidence>
<dbReference type="EC" id="2.7.13.3" evidence="3"/>
<reference evidence="15 16" key="1">
    <citation type="submission" date="2021-12" db="EMBL/GenBank/DDBJ databases">
        <title>Discovery of the Pendulisporaceae a myxobacterial family with distinct sporulation behavior and unique specialized metabolism.</title>
        <authorList>
            <person name="Garcia R."/>
            <person name="Popoff A."/>
            <person name="Bader C.D."/>
            <person name="Loehr J."/>
            <person name="Walesch S."/>
            <person name="Walt C."/>
            <person name="Boldt J."/>
            <person name="Bunk B."/>
            <person name="Haeckl F.J.F.P.J."/>
            <person name="Gunesch A.P."/>
            <person name="Birkelbach J."/>
            <person name="Nuebel U."/>
            <person name="Pietschmann T."/>
            <person name="Bach T."/>
            <person name="Mueller R."/>
        </authorList>
    </citation>
    <scope>NUCLEOTIDE SEQUENCE [LARGE SCALE GENOMIC DNA]</scope>
    <source>
        <strain evidence="15 16">MSr12523</strain>
    </source>
</reference>
<evidence type="ECO:0000256" key="11">
    <source>
        <dbReference type="SAM" id="Coils"/>
    </source>
</evidence>
<dbReference type="PROSITE" id="PS50109">
    <property type="entry name" value="HIS_KIN"/>
    <property type="match status" value="1"/>
</dbReference>
<dbReference type="SMART" id="SM00387">
    <property type="entry name" value="HATPase_c"/>
    <property type="match status" value="1"/>
</dbReference>
<evidence type="ECO:0000259" key="14">
    <source>
        <dbReference type="PROSITE" id="PS50885"/>
    </source>
</evidence>
<feature type="transmembrane region" description="Helical" evidence="12">
    <location>
        <begin position="159"/>
        <end position="178"/>
    </location>
</feature>
<proteinExistence type="predicted"/>
<dbReference type="InterPro" id="IPR005467">
    <property type="entry name" value="His_kinase_dom"/>
</dbReference>
<dbReference type="SMART" id="SM00388">
    <property type="entry name" value="HisKA"/>
    <property type="match status" value="1"/>
</dbReference>
<dbReference type="SUPFAM" id="SSF47384">
    <property type="entry name" value="Homodimeric domain of signal transducing histidine kinase"/>
    <property type="match status" value="1"/>
</dbReference>
<keyword evidence="10 12" id="KW-0472">Membrane</keyword>
<dbReference type="InterPro" id="IPR036097">
    <property type="entry name" value="HisK_dim/P_sf"/>
</dbReference>
<dbReference type="InterPro" id="IPR003661">
    <property type="entry name" value="HisK_dim/P_dom"/>
</dbReference>
<evidence type="ECO:0000256" key="1">
    <source>
        <dbReference type="ARBA" id="ARBA00000085"/>
    </source>
</evidence>
<keyword evidence="11" id="KW-0175">Coiled coil</keyword>
<dbReference type="PRINTS" id="PR00344">
    <property type="entry name" value="BCTRLSENSOR"/>
</dbReference>
<evidence type="ECO:0000256" key="4">
    <source>
        <dbReference type="ARBA" id="ARBA00022553"/>
    </source>
</evidence>
<dbReference type="CDD" id="cd06225">
    <property type="entry name" value="HAMP"/>
    <property type="match status" value="1"/>
</dbReference>
<organism evidence="15 16">
    <name type="scientific">Pendulispora brunnea</name>
    <dbReference type="NCBI Taxonomy" id="2905690"/>
    <lineage>
        <taxon>Bacteria</taxon>
        <taxon>Pseudomonadati</taxon>
        <taxon>Myxococcota</taxon>
        <taxon>Myxococcia</taxon>
        <taxon>Myxococcales</taxon>
        <taxon>Sorangiineae</taxon>
        <taxon>Pendulisporaceae</taxon>
        <taxon>Pendulispora</taxon>
    </lineage>
</organism>
<keyword evidence="15" id="KW-0547">Nucleotide-binding</keyword>
<dbReference type="InterPro" id="IPR003594">
    <property type="entry name" value="HATPase_dom"/>
</dbReference>
<keyword evidence="16" id="KW-1185">Reference proteome</keyword>
<evidence type="ECO:0000313" key="15">
    <source>
        <dbReference type="EMBL" id="WXA97179.1"/>
    </source>
</evidence>
<dbReference type="GO" id="GO:0005524">
    <property type="term" value="F:ATP binding"/>
    <property type="evidence" value="ECO:0007669"/>
    <property type="project" value="UniProtKB-KW"/>
</dbReference>
<keyword evidence="8 12" id="KW-1133">Transmembrane helix</keyword>
<dbReference type="Pfam" id="PF00512">
    <property type="entry name" value="HisKA"/>
    <property type="match status" value="1"/>
</dbReference>
<dbReference type="Pfam" id="PF02518">
    <property type="entry name" value="HATPase_c"/>
    <property type="match status" value="1"/>
</dbReference>
<comment type="catalytic activity">
    <reaction evidence="1">
        <text>ATP + protein L-histidine = ADP + protein N-phospho-L-histidine.</text>
        <dbReference type="EC" id="2.7.13.3"/>
    </reaction>
</comment>
<evidence type="ECO:0000256" key="12">
    <source>
        <dbReference type="SAM" id="Phobius"/>
    </source>
</evidence>
<dbReference type="Gene3D" id="1.10.287.130">
    <property type="match status" value="1"/>
</dbReference>
<keyword evidence="15" id="KW-0067">ATP-binding</keyword>
<dbReference type="Pfam" id="PF00672">
    <property type="entry name" value="HAMP"/>
    <property type="match status" value="1"/>
</dbReference>
<feature type="domain" description="Histidine kinase" evidence="13">
    <location>
        <begin position="253"/>
        <end position="470"/>
    </location>
</feature>
<keyword evidence="6 12" id="KW-0812">Transmembrane</keyword>
<dbReference type="RefSeq" id="WP_394847795.1">
    <property type="nucleotide sequence ID" value="NZ_CP089982.1"/>
</dbReference>
<dbReference type="EMBL" id="CP089982">
    <property type="protein sequence ID" value="WXA97179.1"/>
    <property type="molecule type" value="Genomic_DNA"/>
</dbReference>
<dbReference type="PANTHER" id="PTHR45436:SF5">
    <property type="entry name" value="SENSOR HISTIDINE KINASE TRCS"/>
    <property type="match status" value="1"/>
</dbReference>
<keyword evidence="4" id="KW-0597">Phosphoprotein</keyword>
<dbReference type="InterPro" id="IPR003660">
    <property type="entry name" value="HAMP_dom"/>
</dbReference>
<evidence type="ECO:0000256" key="8">
    <source>
        <dbReference type="ARBA" id="ARBA00022989"/>
    </source>
</evidence>
<evidence type="ECO:0000256" key="10">
    <source>
        <dbReference type="ARBA" id="ARBA00023136"/>
    </source>
</evidence>
<evidence type="ECO:0000256" key="7">
    <source>
        <dbReference type="ARBA" id="ARBA00022777"/>
    </source>
</evidence>
<evidence type="ECO:0000259" key="13">
    <source>
        <dbReference type="PROSITE" id="PS50109"/>
    </source>
</evidence>
<feature type="coiled-coil region" evidence="11">
    <location>
        <begin position="216"/>
        <end position="243"/>
    </location>
</feature>
<accession>A0ABZ2KJN7</accession>
<dbReference type="InterPro" id="IPR004358">
    <property type="entry name" value="Sig_transdc_His_kin-like_C"/>
</dbReference>
<dbReference type="PROSITE" id="PS50885">
    <property type="entry name" value="HAMP"/>
    <property type="match status" value="1"/>
</dbReference>
<keyword evidence="5" id="KW-0808">Transferase</keyword>
<name>A0ABZ2KJN7_9BACT</name>
<evidence type="ECO:0000256" key="2">
    <source>
        <dbReference type="ARBA" id="ARBA00004370"/>
    </source>
</evidence>
<evidence type="ECO:0000256" key="5">
    <source>
        <dbReference type="ARBA" id="ARBA00022679"/>
    </source>
</evidence>
<keyword evidence="9" id="KW-0902">Two-component regulatory system</keyword>
<dbReference type="CDD" id="cd00075">
    <property type="entry name" value="HATPase"/>
    <property type="match status" value="1"/>
</dbReference>
<evidence type="ECO:0000256" key="9">
    <source>
        <dbReference type="ARBA" id="ARBA00023012"/>
    </source>
</evidence>
<dbReference type="SUPFAM" id="SSF55874">
    <property type="entry name" value="ATPase domain of HSP90 chaperone/DNA topoisomerase II/histidine kinase"/>
    <property type="match status" value="1"/>
</dbReference>
<dbReference type="CDD" id="cd00082">
    <property type="entry name" value="HisKA"/>
    <property type="match status" value="1"/>
</dbReference>
<comment type="subcellular location">
    <subcellularLocation>
        <location evidence="2">Membrane</location>
    </subcellularLocation>
</comment>
<dbReference type="Proteomes" id="UP001379533">
    <property type="component" value="Chromosome"/>
</dbReference>
<dbReference type="Gene3D" id="3.30.565.10">
    <property type="entry name" value="Histidine kinase-like ATPase, C-terminal domain"/>
    <property type="match status" value="1"/>
</dbReference>
<dbReference type="InterPro" id="IPR036890">
    <property type="entry name" value="HATPase_C_sf"/>
</dbReference>
<gene>
    <name evidence="15" type="ORF">LZC95_10070</name>
</gene>
<dbReference type="InterPro" id="IPR050428">
    <property type="entry name" value="TCS_sensor_his_kinase"/>
</dbReference>
<evidence type="ECO:0000313" key="16">
    <source>
        <dbReference type="Proteomes" id="UP001379533"/>
    </source>
</evidence>
<keyword evidence="7" id="KW-0418">Kinase</keyword>
<dbReference type="PANTHER" id="PTHR45436">
    <property type="entry name" value="SENSOR HISTIDINE KINASE YKOH"/>
    <property type="match status" value="1"/>
</dbReference>
<protein>
    <recommendedName>
        <fullName evidence="3">histidine kinase</fullName>
        <ecNumber evidence="3">2.7.13.3</ecNumber>
    </recommendedName>
</protein>
<dbReference type="SMART" id="SM00304">
    <property type="entry name" value="HAMP"/>
    <property type="match status" value="1"/>
</dbReference>
<evidence type="ECO:0000256" key="3">
    <source>
        <dbReference type="ARBA" id="ARBA00012438"/>
    </source>
</evidence>
<feature type="domain" description="HAMP" evidence="14">
    <location>
        <begin position="179"/>
        <end position="231"/>
    </location>
</feature>
<sequence length="470" mass="50346">MSISFRTKLLASHVGLVVAIVTLLVLLLDRSIGADLERRLDQRLEQQASGAAQWGVGERRHPGKIAARLAAVVGAEVTLFDRDGKVLGDSRGAQKSESEVAPEVRAALEGNIGHATRTAGDSMQEMHYVAVGAPDGWVVRLAAPLSDINETLATTRHQLLVAAIVAAVVALGLGILASRLAAGPLRAMTAAAQRIAGGDFDVEVKSSAPDEFGVLARSLSSLAAQLEARIGELTAERTQVAQLLTVGREFMADASHELRTPVMTIQGYSETLLEGGADSATARQFLETIHRHACRLGRLVEDMLRLSALEVRPSADAIIEHVDVGGVASAVVDTLQARAEAQRVTLRVEVDAGVEISGDPLALEQVLENLVDNAIKYGRTGGTVTIRANQENEDTVVHVEDDGPGIDAHHLPRLFDRFYRVDPERSREKGGAGLGLAIAKQFVESMRGRIHIESELGKGARFVMRFPRVR</sequence>
<dbReference type="SUPFAM" id="SSF158472">
    <property type="entry name" value="HAMP domain-like"/>
    <property type="match status" value="1"/>
</dbReference>
<dbReference type="Gene3D" id="6.10.340.10">
    <property type="match status" value="1"/>
</dbReference>